<feature type="region of interest" description="Disordered" evidence="1">
    <location>
        <begin position="140"/>
        <end position="238"/>
    </location>
</feature>
<evidence type="ECO:0000313" key="2">
    <source>
        <dbReference type="EMBL" id="MBO1324889.1"/>
    </source>
</evidence>
<organism evidence="2 3">
    <name type="scientific">Acetobacter garciniae</name>
    <dbReference type="NCBI Taxonomy" id="2817435"/>
    <lineage>
        <taxon>Bacteria</taxon>
        <taxon>Pseudomonadati</taxon>
        <taxon>Pseudomonadota</taxon>
        <taxon>Alphaproteobacteria</taxon>
        <taxon>Acetobacterales</taxon>
        <taxon>Acetobacteraceae</taxon>
        <taxon>Acetobacter</taxon>
    </lineage>
</organism>
<keyword evidence="3" id="KW-1185">Reference proteome</keyword>
<dbReference type="EMBL" id="JAFVMH010000002">
    <property type="protein sequence ID" value="MBO1324889.1"/>
    <property type="molecule type" value="Genomic_DNA"/>
</dbReference>
<dbReference type="AlphaFoldDB" id="A0A939HPF8"/>
<evidence type="ECO:0000313" key="3">
    <source>
        <dbReference type="Proteomes" id="UP000664073"/>
    </source>
</evidence>
<name>A0A939HPF8_9PROT</name>
<accession>A0A939HPF8</accession>
<comment type="caution">
    <text evidence="2">The sequence shown here is derived from an EMBL/GenBank/DDBJ whole genome shotgun (WGS) entry which is preliminary data.</text>
</comment>
<feature type="region of interest" description="Disordered" evidence="1">
    <location>
        <begin position="1"/>
        <end position="21"/>
    </location>
</feature>
<reference evidence="2" key="1">
    <citation type="submission" date="2021-03" db="EMBL/GenBank/DDBJ databases">
        <title>The complete genome sequence of Acetobacter sp. TBRC 12339.</title>
        <authorList>
            <person name="Charoenyingcharoen P."/>
            <person name="Yukphan P."/>
        </authorList>
    </citation>
    <scope>NUCLEOTIDE SEQUENCE</scope>
    <source>
        <strain evidence="2">TBRC 12339</strain>
    </source>
</reference>
<gene>
    <name evidence="2" type="ORF">J2D77_06970</name>
</gene>
<dbReference type="Proteomes" id="UP000664073">
    <property type="component" value="Unassembled WGS sequence"/>
</dbReference>
<evidence type="ECO:0000256" key="1">
    <source>
        <dbReference type="SAM" id="MobiDB-lite"/>
    </source>
</evidence>
<dbReference type="Pfam" id="PF09923">
    <property type="entry name" value="DUF2155"/>
    <property type="match status" value="1"/>
</dbReference>
<protein>
    <submittedName>
        <fullName evidence="2">DUF2155 domain-containing protein</fullName>
    </submittedName>
</protein>
<sequence>MSGSVSTGASGGTPVAPPAAYPAQTWQGKTVAVVRVLDKLDAHVDVLSVPLGTPLHYKALDITARRCLLRPPTLSPDAAAWLEVQDTHPNGVVFKGWMLAAEPSLGVFESPVYDVRMVRCEGADTAPALPELPKPVVPVLAPSSAQPMPGGGQTLPAQALPLQPPVQPSSGQAPFTQPPSTQLPPAQARPPQAPPSQVLSPPGSARGVPALPPPVPYSSPGRAPAQDGSSTPEAGGDY</sequence>
<feature type="compositionally biased region" description="Polar residues" evidence="1">
    <location>
        <begin position="169"/>
        <end position="180"/>
    </location>
</feature>
<proteinExistence type="predicted"/>
<dbReference type="InterPro" id="IPR019225">
    <property type="entry name" value="DUF2155"/>
</dbReference>